<feature type="domain" description="A20-type" evidence="5">
    <location>
        <begin position="14"/>
        <end position="28"/>
    </location>
</feature>
<evidence type="ECO:0000256" key="1">
    <source>
        <dbReference type="ARBA" id="ARBA00003732"/>
    </source>
</evidence>
<evidence type="ECO:0000256" key="2">
    <source>
        <dbReference type="ARBA" id="ARBA00022723"/>
    </source>
</evidence>
<dbReference type="InterPro" id="IPR050652">
    <property type="entry name" value="AN1_A20_ZnFinger"/>
</dbReference>
<dbReference type="Gene3D" id="4.10.1110.10">
    <property type="entry name" value="AN1-like Zinc finger"/>
    <property type="match status" value="1"/>
</dbReference>
<dbReference type="Pfam" id="PF01754">
    <property type="entry name" value="zf-A20"/>
    <property type="match status" value="1"/>
</dbReference>
<keyword evidence="2" id="KW-0479">Metal-binding</keyword>
<dbReference type="GO" id="GO:0008270">
    <property type="term" value="F:zinc ion binding"/>
    <property type="evidence" value="ECO:0007669"/>
    <property type="project" value="UniProtKB-KW"/>
</dbReference>
<dbReference type="SUPFAM" id="SSF118310">
    <property type="entry name" value="AN1-like Zinc finger"/>
    <property type="match status" value="1"/>
</dbReference>
<dbReference type="GO" id="GO:0003677">
    <property type="term" value="F:DNA binding"/>
    <property type="evidence" value="ECO:0007669"/>
    <property type="project" value="InterPro"/>
</dbReference>
<dbReference type="PANTHER" id="PTHR10634">
    <property type="entry name" value="AN1-TYPE ZINC FINGER PROTEIN"/>
    <property type="match status" value="1"/>
</dbReference>
<keyword evidence="4" id="KW-0862">Zinc</keyword>
<evidence type="ECO:0000313" key="6">
    <source>
        <dbReference type="EMBL" id="KAB5548065.1"/>
    </source>
</evidence>
<dbReference type="InterPro" id="IPR002653">
    <property type="entry name" value="Znf_A20"/>
</dbReference>
<proteinExistence type="predicted"/>
<protein>
    <recommendedName>
        <fullName evidence="5">A20-type domain-containing protein</fullName>
    </recommendedName>
</protein>
<dbReference type="AlphaFoldDB" id="A0A5N5LYS3"/>
<comment type="caution">
    <text evidence="6">The sequence shown here is derived from an EMBL/GenBank/DDBJ whole genome shotgun (WGS) entry which is preliminary data.</text>
</comment>
<evidence type="ECO:0000313" key="7">
    <source>
        <dbReference type="Proteomes" id="UP000326939"/>
    </source>
</evidence>
<keyword evidence="3" id="KW-0863">Zinc-finger</keyword>
<gene>
    <name evidence="6" type="ORF">DKX38_011471</name>
</gene>
<evidence type="ECO:0000256" key="3">
    <source>
        <dbReference type="ARBA" id="ARBA00022771"/>
    </source>
</evidence>
<reference evidence="7" key="1">
    <citation type="journal article" date="2019" name="Gigascience">
        <title>De novo genome assembly of the endangered Acer yangbiense, a plant species with extremely small populations endemic to Yunnan Province, China.</title>
        <authorList>
            <person name="Yang J."/>
            <person name="Wariss H.M."/>
            <person name="Tao L."/>
            <person name="Zhang R."/>
            <person name="Yun Q."/>
            <person name="Hollingsworth P."/>
            <person name="Dao Z."/>
            <person name="Luo G."/>
            <person name="Guo H."/>
            <person name="Ma Y."/>
            <person name="Sun W."/>
        </authorList>
    </citation>
    <scope>NUCLEOTIDE SEQUENCE [LARGE SCALE GENOMIC DNA]</scope>
    <source>
        <strain evidence="7">cv. br00</strain>
    </source>
</reference>
<sequence>MKLQRIYEYRILSFLTPSTDNLCSKCYKEFLLTQPETTTTTIVVPVHVAENSAAAAEVEGQQGGAEEKRPHRYSDKHNCVFDYKSAGQDAIAKANPVVKADKIDKI</sequence>
<organism evidence="6 7">
    <name type="scientific">Salix brachista</name>
    <dbReference type="NCBI Taxonomy" id="2182728"/>
    <lineage>
        <taxon>Eukaryota</taxon>
        <taxon>Viridiplantae</taxon>
        <taxon>Streptophyta</taxon>
        <taxon>Embryophyta</taxon>
        <taxon>Tracheophyta</taxon>
        <taxon>Spermatophyta</taxon>
        <taxon>Magnoliopsida</taxon>
        <taxon>eudicotyledons</taxon>
        <taxon>Gunneridae</taxon>
        <taxon>Pentapetalae</taxon>
        <taxon>rosids</taxon>
        <taxon>fabids</taxon>
        <taxon>Malpighiales</taxon>
        <taxon>Salicaceae</taxon>
        <taxon>Saliceae</taxon>
        <taxon>Salix</taxon>
    </lineage>
</organism>
<dbReference type="InterPro" id="IPR035896">
    <property type="entry name" value="AN1-like_Znf"/>
</dbReference>
<comment type="function">
    <text evidence="1">May be involved in environmental stress response.</text>
</comment>
<evidence type="ECO:0000259" key="5">
    <source>
        <dbReference type="Pfam" id="PF01754"/>
    </source>
</evidence>
<name>A0A5N5LYS3_9ROSI</name>
<evidence type="ECO:0000256" key="4">
    <source>
        <dbReference type="ARBA" id="ARBA00022833"/>
    </source>
</evidence>
<dbReference type="EMBL" id="VDCV01000007">
    <property type="protein sequence ID" value="KAB5548065.1"/>
    <property type="molecule type" value="Genomic_DNA"/>
</dbReference>
<dbReference type="Proteomes" id="UP000326939">
    <property type="component" value="Chromosome 7"/>
</dbReference>
<dbReference type="Gene3D" id="1.20.5.4770">
    <property type="match status" value="1"/>
</dbReference>
<dbReference type="PANTHER" id="PTHR10634:SF149">
    <property type="entry name" value="AN1-TYPE DOMAIN-CONTAINING PROTEIN-RELATED"/>
    <property type="match status" value="1"/>
</dbReference>
<accession>A0A5N5LYS3</accession>
<keyword evidence="7" id="KW-1185">Reference proteome</keyword>